<accession>A0A9D4CGI0</accession>
<evidence type="ECO:0000313" key="2">
    <source>
        <dbReference type="EMBL" id="KAH3723965.1"/>
    </source>
</evidence>
<dbReference type="EMBL" id="JAIWYP010000012">
    <property type="protein sequence ID" value="KAH3723965.1"/>
    <property type="molecule type" value="Genomic_DNA"/>
</dbReference>
<keyword evidence="1" id="KW-0732">Signal</keyword>
<comment type="caution">
    <text evidence="2">The sequence shown here is derived from an EMBL/GenBank/DDBJ whole genome shotgun (WGS) entry which is preliminary data.</text>
</comment>
<keyword evidence="3" id="KW-1185">Reference proteome</keyword>
<gene>
    <name evidence="2" type="ORF">DPMN_049763</name>
</gene>
<protein>
    <submittedName>
        <fullName evidence="2">Uncharacterized protein</fullName>
    </submittedName>
</protein>
<dbReference type="OrthoDB" id="6215425at2759"/>
<feature type="signal peptide" evidence="1">
    <location>
        <begin position="1"/>
        <end position="20"/>
    </location>
</feature>
<feature type="chain" id="PRO_5038364555" evidence="1">
    <location>
        <begin position="21"/>
        <end position="175"/>
    </location>
</feature>
<evidence type="ECO:0000256" key="1">
    <source>
        <dbReference type="SAM" id="SignalP"/>
    </source>
</evidence>
<sequence>MQIMKALVLFVLVCVGHCSAKHVAENDKRAESEEFNTNKIQLGSEEVLIVTAADGENLATIDVFEEGYEITLTPDGSKCLLSQVRDNSSCFDEVPFDEDTLEDNEAMSARIADLCKDREIVTLKPVDCDANDGLNGDKRFGKRGWCTYYSYHQVCRYDWWYNSCSVQSCYVSYYC</sequence>
<evidence type="ECO:0000313" key="3">
    <source>
        <dbReference type="Proteomes" id="UP000828390"/>
    </source>
</evidence>
<reference evidence="2" key="2">
    <citation type="submission" date="2020-11" db="EMBL/GenBank/DDBJ databases">
        <authorList>
            <person name="McCartney M.A."/>
            <person name="Auch B."/>
            <person name="Kono T."/>
            <person name="Mallez S."/>
            <person name="Becker A."/>
            <person name="Gohl D.M."/>
            <person name="Silverstein K.A.T."/>
            <person name="Koren S."/>
            <person name="Bechman K.B."/>
            <person name="Herman A."/>
            <person name="Abrahante J.E."/>
            <person name="Garbe J."/>
        </authorList>
    </citation>
    <scope>NUCLEOTIDE SEQUENCE</scope>
    <source>
        <strain evidence="2">Duluth1</strain>
        <tissue evidence="2">Whole animal</tissue>
    </source>
</reference>
<name>A0A9D4CGI0_DREPO</name>
<proteinExistence type="predicted"/>
<organism evidence="2 3">
    <name type="scientific">Dreissena polymorpha</name>
    <name type="common">Zebra mussel</name>
    <name type="synonym">Mytilus polymorpha</name>
    <dbReference type="NCBI Taxonomy" id="45954"/>
    <lineage>
        <taxon>Eukaryota</taxon>
        <taxon>Metazoa</taxon>
        <taxon>Spiralia</taxon>
        <taxon>Lophotrochozoa</taxon>
        <taxon>Mollusca</taxon>
        <taxon>Bivalvia</taxon>
        <taxon>Autobranchia</taxon>
        <taxon>Heteroconchia</taxon>
        <taxon>Euheterodonta</taxon>
        <taxon>Imparidentia</taxon>
        <taxon>Neoheterodontei</taxon>
        <taxon>Myida</taxon>
        <taxon>Dreissenoidea</taxon>
        <taxon>Dreissenidae</taxon>
        <taxon>Dreissena</taxon>
    </lineage>
</organism>
<reference evidence="2" key="1">
    <citation type="journal article" date="2019" name="bioRxiv">
        <title>The Genome of the Zebra Mussel, Dreissena polymorpha: A Resource for Invasive Species Research.</title>
        <authorList>
            <person name="McCartney M.A."/>
            <person name="Auch B."/>
            <person name="Kono T."/>
            <person name="Mallez S."/>
            <person name="Zhang Y."/>
            <person name="Obille A."/>
            <person name="Becker A."/>
            <person name="Abrahante J.E."/>
            <person name="Garbe J."/>
            <person name="Badalamenti J.P."/>
            <person name="Herman A."/>
            <person name="Mangelson H."/>
            <person name="Liachko I."/>
            <person name="Sullivan S."/>
            <person name="Sone E.D."/>
            <person name="Koren S."/>
            <person name="Silverstein K.A.T."/>
            <person name="Beckman K.B."/>
            <person name="Gohl D.M."/>
        </authorList>
    </citation>
    <scope>NUCLEOTIDE SEQUENCE</scope>
    <source>
        <strain evidence="2">Duluth1</strain>
        <tissue evidence="2">Whole animal</tissue>
    </source>
</reference>
<dbReference type="Proteomes" id="UP000828390">
    <property type="component" value="Unassembled WGS sequence"/>
</dbReference>
<dbReference type="AlphaFoldDB" id="A0A9D4CGI0"/>